<reference evidence="1" key="2">
    <citation type="submission" date="2013-04" db="UniProtKB">
        <authorList>
            <consortium name="EnsemblPlants"/>
        </authorList>
    </citation>
    <scope>IDENTIFICATION</scope>
</reference>
<keyword evidence="2" id="KW-1185">Reference proteome</keyword>
<organism evidence="1">
    <name type="scientific">Oryza brachyantha</name>
    <name type="common">malo sina</name>
    <dbReference type="NCBI Taxonomy" id="4533"/>
    <lineage>
        <taxon>Eukaryota</taxon>
        <taxon>Viridiplantae</taxon>
        <taxon>Streptophyta</taxon>
        <taxon>Embryophyta</taxon>
        <taxon>Tracheophyta</taxon>
        <taxon>Spermatophyta</taxon>
        <taxon>Magnoliopsida</taxon>
        <taxon>Liliopsida</taxon>
        <taxon>Poales</taxon>
        <taxon>Poaceae</taxon>
        <taxon>BOP clade</taxon>
        <taxon>Oryzoideae</taxon>
        <taxon>Oryzeae</taxon>
        <taxon>Oryzinae</taxon>
        <taxon>Oryza</taxon>
    </lineage>
</organism>
<evidence type="ECO:0000313" key="1">
    <source>
        <dbReference type="EnsemblPlants" id="OB01G45980.1"/>
    </source>
</evidence>
<sequence>MYMSFPRQKQQMCHCHRNCWIVVGSRCSNKEPPDWVRYRQNQTSILKSVPNPERDQISRILEWKEHMLNENRSPEIRLRKGMYLEKEARKRPAYLSTVPG</sequence>
<accession>J3L5U2</accession>
<protein>
    <submittedName>
        <fullName evidence="1">Uncharacterized protein</fullName>
    </submittedName>
</protein>
<evidence type="ECO:0000313" key="2">
    <source>
        <dbReference type="Proteomes" id="UP000006038"/>
    </source>
</evidence>
<dbReference type="Gramene" id="OB01G45980.1">
    <property type="protein sequence ID" value="OB01G45980.1"/>
    <property type="gene ID" value="OB01G45980"/>
</dbReference>
<dbReference type="EnsemblPlants" id="OB01G45980.1">
    <property type="protein sequence ID" value="OB01G45980.1"/>
    <property type="gene ID" value="OB01G45980"/>
</dbReference>
<proteinExistence type="predicted"/>
<dbReference type="AlphaFoldDB" id="J3L5U2"/>
<name>J3L5U2_ORYBR</name>
<dbReference type="Proteomes" id="UP000006038">
    <property type="component" value="Chromosome 1"/>
</dbReference>
<reference evidence="1" key="1">
    <citation type="journal article" date="2013" name="Nat. Commun.">
        <title>Whole-genome sequencing of Oryza brachyantha reveals mechanisms underlying Oryza genome evolution.</title>
        <authorList>
            <person name="Chen J."/>
            <person name="Huang Q."/>
            <person name="Gao D."/>
            <person name="Wang J."/>
            <person name="Lang Y."/>
            <person name="Liu T."/>
            <person name="Li B."/>
            <person name="Bai Z."/>
            <person name="Luis Goicoechea J."/>
            <person name="Liang C."/>
            <person name="Chen C."/>
            <person name="Zhang W."/>
            <person name="Sun S."/>
            <person name="Liao Y."/>
            <person name="Zhang X."/>
            <person name="Yang L."/>
            <person name="Song C."/>
            <person name="Wang M."/>
            <person name="Shi J."/>
            <person name="Liu G."/>
            <person name="Liu J."/>
            <person name="Zhou H."/>
            <person name="Zhou W."/>
            <person name="Yu Q."/>
            <person name="An N."/>
            <person name="Chen Y."/>
            <person name="Cai Q."/>
            <person name="Wang B."/>
            <person name="Liu B."/>
            <person name="Min J."/>
            <person name="Huang Y."/>
            <person name="Wu H."/>
            <person name="Li Z."/>
            <person name="Zhang Y."/>
            <person name="Yin Y."/>
            <person name="Song W."/>
            <person name="Jiang J."/>
            <person name="Jackson S.A."/>
            <person name="Wing R.A."/>
            <person name="Wang J."/>
            <person name="Chen M."/>
        </authorList>
    </citation>
    <scope>NUCLEOTIDE SEQUENCE [LARGE SCALE GENOMIC DNA]</scope>
    <source>
        <strain evidence="1">cv. IRGC 101232</strain>
    </source>
</reference>
<dbReference type="HOGENOM" id="CLU_2310404_0_0_1"/>